<dbReference type="Gene3D" id="3.90.1590.10">
    <property type="entry name" value="glutathione-dependent formaldehyde- activating enzyme (gfa)"/>
    <property type="match status" value="1"/>
</dbReference>
<evidence type="ECO:0000313" key="3">
    <source>
        <dbReference type="Proteomes" id="UP000094526"/>
    </source>
</evidence>
<evidence type="ECO:0000256" key="1">
    <source>
        <dbReference type="SAM" id="MobiDB-lite"/>
    </source>
</evidence>
<accession>A0A1C1CB32</accession>
<feature type="compositionally biased region" description="Basic and acidic residues" evidence="1">
    <location>
        <begin position="237"/>
        <end position="258"/>
    </location>
</feature>
<dbReference type="Proteomes" id="UP000094526">
    <property type="component" value="Unassembled WGS sequence"/>
</dbReference>
<comment type="caution">
    <text evidence="2">The sequence shown here is derived from an EMBL/GenBank/DDBJ whole genome shotgun (WGS) entry which is preliminary data.</text>
</comment>
<keyword evidence="3" id="KW-1185">Reference proteome</keyword>
<name>A0A1C1CB32_9EURO</name>
<dbReference type="AlphaFoldDB" id="A0A1C1CB32"/>
<dbReference type="InterPro" id="IPR011057">
    <property type="entry name" value="Mss4-like_sf"/>
</dbReference>
<dbReference type="eggNOG" id="ENOG502SQJ7">
    <property type="taxonomic scope" value="Eukaryota"/>
</dbReference>
<evidence type="ECO:0000313" key="2">
    <source>
        <dbReference type="EMBL" id="OCT45662.1"/>
    </source>
</evidence>
<gene>
    <name evidence="2" type="ORF">CLCR_01680</name>
</gene>
<dbReference type="PANTHER" id="PTHR33337">
    <property type="entry name" value="GFA DOMAIN-CONTAINING PROTEIN"/>
    <property type="match status" value="1"/>
</dbReference>
<organism evidence="2 3">
    <name type="scientific">Cladophialophora carrionii</name>
    <dbReference type="NCBI Taxonomy" id="86049"/>
    <lineage>
        <taxon>Eukaryota</taxon>
        <taxon>Fungi</taxon>
        <taxon>Dikarya</taxon>
        <taxon>Ascomycota</taxon>
        <taxon>Pezizomycotina</taxon>
        <taxon>Eurotiomycetes</taxon>
        <taxon>Chaetothyriomycetidae</taxon>
        <taxon>Chaetothyriales</taxon>
        <taxon>Herpotrichiellaceae</taxon>
        <taxon>Cladophialophora</taxon>
    </lineage>
</organism>
<reference evidence="3" key="1">
    <citation type="submission" date="2015-07" db="EMBL/GenBank/DDBJ databases">
        <authorList>
            <person name="Teixeira M.M."/>
            <person name="Souza R.C."/>
            <person name="Almeida L.G."/>
            <person name="Vicente V.A."/>
            <person name="de Hoog S."/>
            <person name="Bocca A.L."/>
            <person name="de Almeida S.R."/>
            <person name="Vasconcelos A.T."/>
            <person name="Felipe M.S."/>
        </authorList>
    </citation>
    <scope>NUCLEOTIDE SEQUENCE [LARGE SCALE GENOMIC DNA]</scope>
    <source>
        <strain evidence="3">KSF</strain>
    </source>
</reference>
<sequence>MPLPKYALTLHGGCNCGSIRYRVSVPEHSDRPVAPYHSGEINAEKIKDMPRIPFVLLDHCNDCRRATASVLPMCLVTEMKTVEVSVLSNDALQQSPPMDDTAREWQPLASVVDAFEDGSNGASASNSILGHYISSADRHRWFCRRCGTPLAYSVTYSAYPEPWKAAAAPRMFDIWLGTLDRDCLEQEWLRPDHAVWCHFAVPWIADLAKTGATRITSSVGEEDFLGSRGPGTGTGKGGDERGESKRPNGRQLKTEPVPRHPLFMVDQDQGADVSEWLKLLNK</sequence>
<protein>
    <submittedName>
        <fullName evidence="2">Mss4-like protein</fullName>
    </submittedName>
</protein>
<dbReference type="EMBL" id="LGRB01000019">
    <property type="protein sequence ID" value="OCT45662.1"/>
    <property type="molecule type" value="Genomic_DNA"/>
</dbReference>
<dbReference type="VEuPathDB" id="FungiDB:CLCR_01680"/>
<feature type="region of interest" description="Disordered" evidence="1">
    <location>
        <begin position="219"/>
        <end position="266"/>
    </location>
</feature>
<dbReference type="VEuPathDB" id="FungiDB:G647_03561"/>
<dbReference type="PANTHER" id="PTHR33337:SF40">
    <property type="entry name" value="CENP-V_GFA DOMAIN-CONTAINING PROTEIN-RELATED"/>
    <property type="match status" value="1"/>
</dbReference>
<dbReference type="SUPFAM" id="SSF51316">
    <property type="entry name" value="Mss4-like"/>
    <property type="match status" value="2"/>
</dbReference>
<proteinExistence type="predicted"/>
<dbReference type="STRING" id="86049.A0A1C1CB32"/>
<dbReference type="OrthoDB" id="5422068at2759"/>